<dbReference type="PANTHER" id="PTHR10766">
    <property type="entry name" value="TRANSMEMBRANE 9 SUPERFAMILY PROTEIN"/>
    <property type="match status" value="1"/>
</dbReference>
<dbReference type="EMBL" id="KK914539">
    <property type="protein sequence ID" value="KDP33835.1"/>
    <property type="molecule type" value="Genomic_DNA"/>
</dbReference>
<keyword evidence="12" id="KW-1185">Reference proteome</keyword>
<evidence type="ECO:0000256" key="1">
    <source>
        <dbReference type="ARBA" id="ARBA00004337"/>
    </source>
</evidence>
<gene>
    <name evidence="11" type="ORF">JCGZ_07406</name>
</gene>
<proteinExistence type="inferred from homology"/>
<keyword evidence="4 10" id="KW-0812">Transmembrane</keyword>
<comment type="caution">
    <text evidence="10">Lacks conserved residue(s) required for the propagation of feature annotation.</text>
</comment>
<evidence type="ECO:0000256" key="4">
    <source>
        <dbReference type="ARBA" id="ARBA00022692"/>
    </source>
</evidence>
<dbReference type="OrthoDB" id="1666796at2759"/>
<feature type="transmembrane region" description="Helical" evidence="10">
    <location>
        <begin position="12"/>
        <end position="32"/>
    </location>
</feature>
<dbReference type="InterPro" id="IPR004240">
    <property type="entry name" value="EMP70"/>
</dbReference>
<keyword evidence="5" id="KW-0732">Signal</keyword>
<feature type="transmembrane region" description="Helical" evidence="10">
    <location>
        <begin position="242"/>
        <end position="262"/>
    </location>
</feature>
<evidence type="ECO:0000256" key="7">
    <source>
        <dbReference type="ARBA" id="ARBA00022989"/>
    </source>
</evidence>
<evidence type="ECO:0000256" key="8">
    <source>
        <dbReference type="ARBA" id="ARBA00023034"/>
    </source>
</evidence>
<dbReference type="Pfam" id="PF02990">
    <property type="entry name" value="EMP70"/>
    <property type="match status" value="2"/>
</dbReference>
<name>A0A067KNH6_JATCU</name>
<evidence type="ECO:0000256" key="6">
    <source>
        <dbReference type="ARBA" id="ARBA00022753"/>
    </source>
</evidence>
<comment type="similarity">
    <text evidence="3 10">Belongs to the nonaspanin (TM9SF) (TC 9.A.2) family.</text>
</comment>
<evidence type="ECO:0000256" key="2">
    <source>
        <dbReference type="ARBA" id="ARBA00004653"/>
    </source>
</evidence>
<feature type="transmembrane region" description="Helical" evidence="10">
    <location>
        <begin position="274"/>
        <end position="303"/>
    </location>
</feature>
<protein>
    <recommendedName>
        <fullName evidence="10">Transmembrane 9 superfamily member</fullName>
    </recommendedName>
</protein>
<accession>A0A067KNH6</accession>
<keyword evidence="6" id="KW-0967">Endosome</keyword>
<comment type="subcellular location">
    <subcellularLocation>
        <location evidence="1">Endosome membrane</location>
        <topology evidence="1">Multi-pass membrane protein</topology>
    </subcellularLocation>
    <subcellularLocation>
        <location evidence="2">Golgi apparatus membrane</location>
        <topology evidence="2">Multi-pass membrane protein</topology>
    </subcellularLocation>
</comment>
<evidence type="ECO:0000313" key="12">
    <source>
        <dbReference type="Proteomes" id="UP000027138"/>
    </source>
</evidence>
<dbReference type="AlphaFoldDB" id="A0A067KNH6"/>
<dbReference type="GO" id="GO:0072657">
    <property type="term" value="P:protein localization to membrane"/>
    <property type="evidence" value="ECO:0007669"/>
    <property type="project" value="TreeGrafter"/>
</dbReference>
<keyword evidence="9 10" id="KW-0472">Membrane</keyword>
<evidence type="ECO:0000313" key="11">
    <source>
        <dbReference type="EMBL" id="KDP33835.1"/>
    </source>
</evidence>
<evidence type="ECO:0000256" key="3">
    <source>
        <dbReference type="ARBA" id="ARBA00005227"/>
    </source>
</evidence>
<keyword evidence="7 10" id="KW-1133">Transmembrane helix</keyword>
<dbReference type="GO" id="GO:0000139">
    <property type="term" value="C:Golgi membrane"/>
    <property type="evidence" value="ECO:0007669"/>
    <property type="project" value="UniProtKB-SubCell"/>
</dbReference>
<dbReference type="Proteomes" id="UP000027138">
    <property type="component" value="Unassembled WGS sequence"/>
</dbReference>
<dbReference type="GO" id="GO:0010008">
    <property type="term" value="C:endosome membrane"/>
    <property type="evidence" value="ECO:0007669"/>
    <property type="project" value="UniProtKB-SubCell"/>
</dbReference>
<sequence length="313" mass="35987">MIGDRLQGSEMASLIIFSVISLLLPSIVRSFYLPGVAPRHFQTGDLLHVKVNKLSSRRTQLPYDYYSVNFCKPPKIMNSAENLEEVLRGDRIENSVHSNSAKFPVTAESARSFKEKIDDQYRVNMILDNLPVAVLVHQNFINMDFELVLNTVLMLQSRKDEFFINNHLSFKVKYHLDPVSDSACIVGFEVTPISINHKSKVWDENNTQLATCHSKLQDSFAQQQMATSEELCSEDYHWWWKAYLTGGSSALYLFSYSVFYFFTRLEITKVVSGMLYFGYMLIGSYAFFVLTGSTGFYASFWFVRKIYSSVKID</sequence>
<dbReference type="PANTHER" id="PTHR10766:SF111">
    <property type="entry name" value="TRANSMEMBRANE 9 SUPERFAMILY MEMBER 2"/>
    <property type="match status" value="1"/>
</dbReference>
<evidence type="ECO:0000256" key="10">
    <source>
        <dbReference type="RuleBase" id="RU363079"/>
    </source>
</evidence>
<organism evidence="11 12">
    <name type="scientific">Jatropha curcas</name>
    <name type="common">Barbados nut</name>
    <dbReference type="NCBI Taxonomy" id="180498"/>
    <lineage>
        <taxon>Eukaryota</taxon>
        <taxon>Viridiplantae</taxon>
        <taxon>Streptophyta</taxon>
        <taxon>Embryophyta</taxon>
        <taxon>Tracheophyta</taxon>
        <taxon>Spermatophyta</taxon>
        <taxon>Magnoliopsida</taxon>
        <taxon>eudicotyledons</taxon>
        <taxon>Gunneridae</taxon>
        <taxon>Pentapetalae</taxon>
        <taxon>rosids</taxon>
        <taxon>fabids</taxon>
        <taxon>Malpighiales</taxon>
        <taxon>Euphorbiaceae</taxon>
        <taxon>Crotonoideae</taxon>
        <taxon>Jatropheae</taxon>
        <taxon>Jatropha</taxon>
    </lineage>
</organism>
<reference evidence="11 12" key="1">
    <citation type="journal article" date="2014" name="PLoS ONE">
        <title>Global Analysis of Gene Expression Profiles in Physic Nut (Jatropha curcas L.) Seedlings Exposed to Salt Stress.</title>
        <authorList>
            <person name="Zhang L."/>
            <person name="Zhang C."/>
            <person name="Wu P."/>
            <person name="Chen Y."/>
            <person name="Li M."/>
            <person name="Jiang H."/>
            <person name="Wu G."/>
        </authorList>
    </citation>
    <scope>NUCLEOTIDE SEQUENCE [LARGE SCALE GENOMIC DNA]</scope>
    <source>
        <strain evidence="12">cv. GZQX0401</strain>
        <tissue evidence="11">Young leaves</tissue>
    </source>
</reference>
<evidence type="ECO:0000256" key="5">
    <source>
        <dbReference type="ARBA" id="ARBA00022729"/>
    </source>
</evidence>
<evidence type="ECO:0000256" key="9">
    <source>
        <dbReference type="ARBA" id="ARBA00023136"/>
    </source>
</evidence>
<keyword evidence="8" id="KW-0333">Golgi apparatus</keyword>